<dbReference type="SUPFAM" id="SSF52540">
    <property type="entry name" value="P-loop containing nucleoside triphosphate hydrolases"/>
    <property type="match status" value="2"/>
</dbReference>
<dbReference type="SMART" id="SM00490">
    <property type="entry name" value="HELICc"/>
    <property type="match status" value="1"/>
</dbReference>
<evidence type="ECO:0000313" key="4">
    <source>
        <dbReference type="EMBL" id="MBC2605155.1"/>
    </source>
</evidence>
<dbReference type="InterPro" id="IPR000330">
    <property type="entry name" value="SNF2_N"/>
</dbReference>
<evidence type="ECO:0000313" key="5">
    <source>
        <dbReference type="Proteomes" id="UP000526501"/>
    </source>
</evidence>
<keyword evidence="1" id="KW-0378">Hydrolase</keyword>
<dbReference type="RefSeq" id="WP_185659046.1">
    <property type="nucleotide sequence ID" value="NZ_CAWPOO010000006.1"/>
</dbReference>
<keyword evidence="5" id="KW-1185">Reference proteome</keyword>
<keyword evidence="4" id="KW-0067">ATP-binding</keyword>
<keyword evidence="4" id="KW-0347">Helicase</keyword>
<dbReference type="InterPro" id="IPR014001">
    <property type="entry name" value="Helicase_ATP-bd"/>
</dbReference>
<dbReference type="Pfam" id="PF00176">
    <property type="entry name" value="SNF2-rel_dom"/>
    <property type="match status" value="1"/>
</dbReference>
<dbReference type="InterPro" id="IPR049730">
    <property type="entry name" value="SNF2/RAD54-like_C"/>
</dbReference>
<dbReference type="Gene3D" id="3.40.50.300">
    <property type="entry name" value="P-loop containing nucleotide triphosphate hydrolases"/>
    <property type="match status" value="1"/>
</dbReference>
<gene>
    <name evidence="4" type="ORF">H5P27_03775</name>
</gene>
<feature type="domain" description="Helicase ATP-binding" evidence="2">
    <location>
        <begin position="377"/>
        <end position="536"/>
    </location>
</feature>
<reference evidence="4 5" key="1">
    <citation type="submission" date="2020-07" db="EMBL/GenBank/DDBJ databases">
        <authorList>
            <person name="Feng X."/>
        </authorList>
    </citation>
    <scope>NUCLEOTIDE SEQUENCE [LARGE SCALE GENOMIC DNA]</scope>
    <source>
        <strain evidence="4 5">JCM23202</strain>
    </source>
</reference>
<dbReference type="Gene3D" id="3.40.50.10810">
    <property type="entry name" value="Tandem AAA-ATPase domain"/>
    <property type="match status" value="1"/>
</dbReference>
<dbReference type="Proteomes" id="UP000526501">
    <property type="component" value="Unassembled WGS sequence"/>
</dbReference>
<proteinExistence type="predicted"/>
<comment type="caution">
    <text evidence="4">The sequence shown here is derived from an EMBL/GenBank/DDBJ whole genome shotgun (WGS) entry which is preliminary data.</text>
</comment>
<dbReference type="InterPro" id="IPR001650">
    <property type="entry name" value="Helicase_C-like"/>
</dbReference>
<dbReference type="GO" id="GO:0004386">
    <property type="term" value="F:helicase activity"/>
    <property type="evidence" value="ECO:0007669"/>
    <property type="project" value="UniProtKB-KW"/>
</dbReference>
<dbReference type="SMART" id="SM00487">
    <property type="entry name" value="DEXDc"/>
    <property type="match status" value="1"/>
</dbReference>
<dbReference type="PROSITE" id="PS51194">
    <property type="entry name" value="HELICASE_CTER"/>
    <property type="match status" value="1"/>
</dbReference>
<protein>
    <submittedName>
        <fullName evidence="4">DEAD/DEAH box helicase family protein</fullName>
    </submittedName>
</protein>
<evidence type="ECO:0000259" key="2">
    <source>
        <dbReference type="PROSITE" id="PS51192"/>
    </source>
</evidence>
<dbReference type="InterPro" id="IPR027417">
    <property type="entry name" value="P-loop_NTPase"/>
</dbReference>
<dbReference type="PANTHER" id="PTHR10799">
    <property type="entry name" value="SNF2/RAD54 HELICASE FAMILY"/>
    <property type="match status" value="1"/>
</dbReference>
<evidence type="ECO:0000259" key="3">
    <source>
        <dbReference type="PROSITE" id="PS51194"/>
    </source>
</evidence>
<sequence>MRLRIILPPNLESSAPRDAIPTKIEIALTNGSIVQPDKLGPQQLGELDEAARVAAFSLFQWCGGQLSSFLQLDREKLAALVKTLNGQSDFYWANKPKEPIPWIGSELVGVTEHLSEPEEAEEQPIYASRESSFVEEAREERRPFHFDGKPLQVDGSSHYLAISLPSREHPYYDEIRELVQSHRFKLEPGNRKWWLRDRHLTLNFLGEYWGDLEDKYQAEFTPNFENRVGSIPEAKIKTEVVEERNGYNLTVSINAGQASQQEISQSLNTGKHYIETGEKVFLIKRSRLDSLNTIQKQLTGDFNAPLLHNGSYKIPYSRSLEIEEPLSELNPNFKPPSTWRERSEALKSLDKLEVPSLSASLESTLRPYQKTGVAWLYHLFRHKLGGILADEMGLGKTLQALALASAIKDPSKKSPTLIVCPASLVENWRREASKFTPELKTFLNHGSNRLKTLEQAKGYDLIVTSYGTLIRDKKLMRELNFRCVIADEAQHIKNRRTQNAKALVALQTEGRILLTGTPIENSIQDLMSLLDFIMPGGWKPIPSGARGDERRWHERRILDQAAPYILRRTKDKVATELPEKIEQVLFMEMTPAQKKTYDTARKLAEAEISQLEKSGASEGAMRMKTLTQLLRLRQTCCDPRLLDNSLEASASSKLGSFLELLEESTDGGHRILVFSQFVSLLSILKEELESQSIPYCYIDGSTRNRMAEVDRFNESDDIPVFLISLKAGGTGLNLTAADTVVHFDPWWNPAAEAQATDRAHRIGQTRVVTSYKLIVSDSVEEKVLQLQNKKRKLLEDVFEASEAANARVTLQDLKELI</sequence>
<dbReference type="CDD" id="cd18793">
    <property type="entry name" value="SF2_C_SNF"/>
    <property type="match status" value="1"/>
</dbReference>
<dbReference type="PROSITE" id="PS51192">
    <property type="entry name" value="HELICASE_ATP_BIND_1"/>
    <property type="match status" value="1"/>
</dbReference>
<dbReference type="InterPro" id="IPR038718">
    <property type="entry name" value="SNF2-like_sf"/>
</dbReference>
<keyword evidence="4" id="KW-0547">Nucleotide-binding</keyword>
<dbReference type="Pfam" id="PF00271">
    <property type="entry name" value="Helicase_C"/>
    <property type="match status" value="1"/>
</dbReference>
<feature type="domain" description="Helicase C-terminal" evidence="3">
    <location>
        <begin position="653"/>
        <end position="814"/>
    </location>
</feature>
<accession>A0A7X1B3V9</accession>
<dbReference type="GO" id="GO:0005524">
    <property type="term" value="F:ATP binding"/>
    <property type="evidence" value="ECO:0007669"/>
    <property type="project" value="InterPro"/>
</dbReference>
<evidence type="ECO:0000256" key="1">
    <source>
        <dbReference type="ARBA" id="ARBA00022801"/>
    </source>
</evidence>
<dbReference type="AlphaFoldDB" id="A0A7X1B3V9"/>
<dbReference type="EMBL" id="JACHVC010000006">
    <property type="protein sequence ID" value="MBC2605155.1"/>
    <property type="molecule type" value="Genomic_DNA"/>
</dbReference>
<dbReference type="GO" id="GO:0016787">
    <property type="term" value="F:hydrolase activity"/>
    <property type="evidence" value="ECO:0007669"/>
    <property type="project" value="UniProtKB-KW"/>
</dbReference>
<organism evidence="4 5">
    <name type="scientific">Pelagicoccus albus</name>
    <dbReference type="NCBI Taxonomy" id="415222"/>
    <lineage>
        <taxon>Bacteria</taxon>
        <taxon>Pseudomonadati</taxon>
        <taxon>Verrucomicrobiota</taxon>
        <taxon>Opitutia</taxon>
        <taxon>Puniceicoccales</taxon>
        <taxon>Pelagicoccaceae</taxon>
        <taxon>Pelagicoccus</taxon>
    </lineage>
</organism>
<name>A0A7X1B3V9_9BACT</name>